<evidence type="ECO:0000313" key="1">
    <source>
        <dbReference type="EMBL" id="GBE78066.1"/>
    </source>
</evidence>
<reference evidence="1 2" key="1">
    <citation type="journal article" date="2018" name="Sci. Rep.">
        <title>Genome sequence of the cauliflower mushroom Sparassis crispa (Hanabiratake) and its association with beneficial usage.</title>
        <authorList>
            <person name="Kiyama R."/>
            <person name="Furutani Y."/>
            <person name="Kawaguchi K."/>
            <person name="Nakanishi T."/>
        </authorList>
    </citation>
    <scope>NUCLEOTIDE SEQUENCE [LARGE SCALE GENOMIC DNA]</scope>
</reference>
<protein>
    <recommendedName>
        <fullName evidence="3">CxC1-like cysteine cluster associated with KDZ transposases domain-containing protein</fullName>
    </recommendedName>
</protein>
<organism evidence="1 2">
    <name type="scientific">Sparassis crispa</name>
    <dbReference type="NCBI Taxonomy" id="139825"/>
    <lineage>
        <taxon>Eukaryota</taxon>
        <taxon>Fungi</taxon>
        <taxon>Dikarya</taxon>
        <taxon>Basidiomycota</taxon>
        <taxon>Agaricomycotina</taxon>
        <taxon>Agaricomycetes</taxon>
        <taxon>Polyporales</taxon>
        <taxon>Sparassidaceae</taxon>
        <taxon>Sparassis</taxon>
    </lineage>
</organism>
<keyword evidence="2" id="KW-1185">Reference proteome</keyword>
<dbReference type="InterPro" id="IPR040521">
    <property type="entry name" value="KDZ"/>
</dbReference>
<accession>A0A401G7B9</accession>
<dbReference type="GeneID" id="38774983"/>
<dbReference type="Pfam" id="PF18758">
    <property type="entry name" value="KDZ"/>
    <property type="match status" value="1"/>
</dbReference>
<sequence length="954" mass="108899">MPATSRSAVNHLVIDNGTAPDMPITPGYSEVFDIDMDWEDIEEDQRVDREISHEGGEYGDVTWAAMEHVLQQSHRRYQHSDVQTWRERLKAIHRNWDEQMSHLVTAYLQWKHTPSSIPDNDNVNLEGHIFEVVALRTHSRENALRVMQQPDELANVTLICHGLLGCSPVFPSVAISLDTLELYHRLHRRHPQLGVQAMTRALCDIHDVNYTHTAREHLSATFDVYLNILRRTEQIVRAALGHHTEHWRICNTCHCCNLKLDGEPTLFPAHLLAMDGNNSAKRVANAGTADDRNFTSNYFLSRGQVDHFKDEVKQRKMKAKPVSEQNEDNIEEDAPWITEDAPGEATDGQERPTPCTERWKASATEHEKCALDIYDITGIFVSACWHSLIQKACEMVRSGELAKYPLAILSHSLDVHGDNCAFGYDIACAFQETAHNSPLVGPRVRELKTCFGVCAFHGYVHNRLCQLSSHPLYLKGFGIEDLETMERVFSSSNSTAPVIRYATPFHWMQALDLHFTQWDEDKYMELSRFLYNNYRQCLTIVRDYTPEVQQLKEELHITDADIEGWIDAERTFLDNLKDEPNERVLECAYVQALINRERADAKSASVRMDFIATPADRAINYAQDARYTLRLETARRTAMHELTVAIAAVRDLEMKLGIDEPWTAEHPKYQETLSYVHHRQFHRALDKVQQLVMQRLLELSKANMAGMGYKLQTSIGRAIKTRAQAIRTALKTYNSLAPQMNPPAPILEWKDIVNYAFISEFDILRHAYSHQDIISVPWTNPRNREITSKYFKILRAQEEIVRCNVKLKRLRTGIEVERREYDAAIARLRATDPLMTAELQERQRTRARMNRVHTARLRAIQDLTGFSGCLEMGVPVERGRALLVQPPASDSSAPARDNHSNAGVDLVDGLLDADNTELVDADHINDMVRLADFVEELGVEGVCRSAGVLSTIDF</sequence>
<dbReference type="Proteomes" id="UP000287166">
    <property type="component" value="Unassembled WGS sequence"/>
</dbReference>
<dbReference type="AlphaFoldDB" id="A0A401G7B9"/>
<evidence type="ECO:0008006" key="3">
    <source>
        <dbReference type="Google" id="ProtNLM"/>
    </source>
</evidence>
<evidence type="ECO:0000313" key="2">
    <source>
        <dbReference type="Proteomes" id="UP000287166"/>
    </source>
</evidence>
<dbReference type="InParanoid" id="A0A401G7B9"/>
<dbReference type="PANTHER" id="PTHR33096">
    <property type="entry name" value="CXC2 DOMAIN-CONTAINING PROTEIN"/>
    <property type="match status" value="1"/>
</dbReference>
<proteinExistence type="predicted"/>
<dbReference type="RefSeq" id="XP_027608979.1">
    <property type="nucleotide sequence ID" value="XM_027753178.1"/>
</dbReference>
<gene>
    <name evidence="1" type="ORF">SCP_0109480</name>
</gene>
<dbReference type="STRING" id="139825.A0A401G7B9"/>
<comment type="caution">
    <text evidence="1">The sequence shown here is derived from an EMBL/GenBank/DDBJ whole genome shotgun (WGS) entry which is preliminary data.</text>
</comment>
<dbReference type="EMBL" id="BFAD01000001">
    <property type="protein sequence ID" value="GBE78066.1"/>
    <property type="molecule type" value="Genomic_DNA"/>
</dbReference>
<dbReference type="OrthoDB" id="3251205at2759"/>
<dbReference type="PANTHER" id="PTHR33096:SF1">
    <property type="entry name" value="CXC1-LIKE CYSTEINE CLUSTER ASSOCIATED WITH KDZ TRANSPOSASES DOMAIN-CONTAINING PROTEIN"/>
    <property type="match status" value="1"/>
</dbReference>
<name>A0A401G7B9_9APHY</name>